<evidence type="ECO:0000256" key="5">
    <source>
        <dbReference type="ARBA" id="ARBA00022691"/>
    </source>
</evidence>
<evidence type="ECO:0000256" key="2">
    <source>
        <dbReference type="ARBA" id="ARBA00006100"/>
    </source>
</evidence>
<keyword evidence="10" id="KW-0963">Cytoplasm</keyword>
<dbReference type="GO" id="GO:0005737">
    <property type="term" value="C:cytoplasm"/>
    <property type="evidence" value="ECO:0007669"/>
    <property type="project" value="UniProtKB-SubCell"/>
</dbReference>
<dbReference type="GO" id="GO:0004109">
    <property type="term" value="F:coproporphyrinogen oxidase activity"/>
    <property type="evidence" value="ECO:0007669"/>
    <property type="project" value="InterPro"/>
</dbReference>
<evidence type="ECO:0000256" key="6">
    <source>
        <dbReference type="ARBA" id="ARBA00022723"/>
    </source>
</evidence>
<gene>
    <name evidence="12" type="ORF">MGR_0247</name>
</gene>
<dbReference type="EMBL" id="CU459003">
    <property type="protein sequence ID" value="CAM74230.1"/>
    <property type="molecule type" value="Genomic_DNA"/>
</dbReference>
<dbReference type="PANTHER" id="PTHR13932:SF5">
    <property type="entry name" value="RADICAL S-ADENOSYL METHIONINE DOMAIN-CONTAINING PROTEIN 1, MITOCHONDRIAL"/>
    <property type="match status" value="1"/>
</dbReference>
<dbReference type="GO" id="GO:0051539">
    <property type="term" value="F:4 iron, 4 sulfur cluster binding"/>
    <property type="evidence" value="ECO:0007669"/>
    <property type="project" value="UniProtKB-UniRule"/>
</dbReference>
<keyword evidence="9 10" id="KW-0143">Chaperone</keyword>
<dbReference type="SFLD" id="SFLDF00562">
    <property type="entry name" value="HemN-like__clustered_with_heat"/>
    <property type="match status" value="1"/>
</dbReference>
<dbReference type="AlphaFoldDB" id="A4TUC3"/>
<dbReference type="PANTHER" id="PTHR13932">
    <property type="entry name" value="COPROPORPHYRINIGEN III OXIDASE"/>
    <property type="match status" value="1"/>
</dbReference>
<dbReference type="InterPro" id="IPR058240">
    <property type="entry name" value="rSAM_sf"/>
</dbReference>
<evidence type="ECO:0000256" key="9">
    <source>
        <dbReference type="ARBA" id="ARBA00023186"/>
    </source>
</evidence>
<dbReference type="Pfam" id="PF06969">
    <property type="entry name" value="HemN_C"/>
    <property type="match status" value="1"/>
</dbReference>
<accession>A4TUC3</accession>
<keyword evidence="6 10" id="KW-0479">Metal-binding</keyword>
<dbReference type="InterPro" id="IPR006638">
    <property type="entry name" value="Elp3/MiaA/NifB-like_rSAM"/>
</dbReference>
<dbReference type="InterPro" id="IPR013785">
    <property type="entry name" value="Aldolase_TIM"/>
</dbReference>
<name>A4TUC3_9PROT</name>
<dbReference type="InterPro" id="IPR034505">
    <property type="entry name" value="Coproporphyrinogen-III_oxidase"/>
</dbReference>
<evidence type="ECO:0000259" key="11">
    <source>
        <dbReference type="PROSITE" id="PS51918"/>
    </source>
</evidence>
<keyword evidence="10" id="KW-0004">4Fe-4S</keyword>
<dbReference type="Gene3D" id="3.20.20.70">
    <property type="entry name" value="Aldolase class I"/>
    <property type="match status" value="1"/>
</dbReference>
<sequence>MLPVTPSPGFGVYVHWPFCLSKCPYCDFNSHAADTIDQDRWRRALLAELEHFAARKPEAEVTSIFFGGGTPSLMDPATIAALIDRIHQLWPCDPLIEITLEANPSTVEAQRFRDFRAAGINRLSLGVQALNDADLHFLGRRHDAAEALAALDVAAATFERFSFDLIYARPGQTMAAWQTELTQALALTGGHLSAYQLTIEEGTAFYPIHARGEFQLPDEDLAADLFALTRSMAAEAGLPAYEISNHARPGQESRHNLTYWRGGDYVGIGPGAHGRLNHRATRQHRAPDVWLRRVEAHGHACQGEEALDARTRAEELVMMGLRLNEGIHADHFRDQCGLDLWQVIDVQAHAHLEQDGLLRRTAHGIAATEAGLLVLNSLTGALLRA</sequence>
<keyword evidence="5 10" id="KW-0949">S-adenosyl-L-methionine</keyword>
<evidence type="ECO:0000256" key="4">
    <source>
        <dbReference type="ARBA" id="ARBA00022617"/>
    </source>
</evidence>
<keyword evidence="8 10" id="KW-0411">Iron-sulfur</keyword>
<dbReference type="Pfam" id="PF04055">
    <property type="entry name" value="Radical_SAM"/>
    <property type="match status" value="1"/>
</dbReference>
<dbReference type="SFLD" id="SFLDG01065">
    <property type="entry name" value="anaerobic_coproporphyrinogen-I"/>
    <property type="match status" value="1"/>
</dbReference>
<protein>
    <recommendedName>
        <fullName evidence="3 10">Heme chaperone HemW</fullName>
    </recommendedName>
</protein>
<evidence type="ECO:0000256" key="1">
    <source>
        <dbReference type="ARBA" id="ARBA00001966"/>
    </source>
</evidence>
<dbReference type="SFLD" id="SFLDF00288">
    <property type="entry name" value="HemN-like__clustered_with_nucl"/>
    <property type="match status" value="1"/>
</dbReference>
<dbReference type="PROSITE" id="PS51918">
    <property type="entry name" value="RADICAL_SAM"/>
    <property type="match status" value="1"/>
</dbReference>
<evidence type="ECO:0000256" key="3">
    <source>
        <dbReference type="ARBA" id="ARBA00017228"/>
    </source>
</evidence>
<reference evidence="12" key="1">
    <citation type="journal article" date="2007" name="J. Bacteriol.">
        <title>Comparative genome analysis of four magnetotactic bacteria reveals a complex set of group-specific genes implicated in magnetosome biomineralization and function.</title>
        <authorList>
            <person name="Richter M."/>
            <person name="Kube M."/>
            <person name="Bazylinski D.A."/>
            <person name="Lombardot T."/>
            <person name="Gloeckner F.O."/>
            <person name="Reinhardt R."/>
            <person name="Schueler D."/>
        </authorList>
    </citation>
    <scope>NUCLEOTIDE SEQUENCE</scope>
    <source>
        <strain evidence="12">MSR-1</strain>
    </source>
</reference>
<dbReference type="RefSeq" id="WP_106003289.1">
    <property type="nucleotide sequence ID" value="NZ_CP027527.1"/>
</dbReference>
<comment type="cofactor">
    <cofactor evidence="1">
        <name>[4Fe-4S] cluster</name>
        <dbReference type="ChEBI" id="CHEBI:49883"/>
    </cofactor>
</comment>
<evidence type="ECO:0000256" key="8">
    <source>
        <dbReference type="ARBA" id="ARBA00023014"/>
    </source>
</evidence>
<dbReference type="GO" id="GO:0046872">
    <property type="term" value="F:metal ion binding"/>
    <property type="evidence" value="ECO:0007669"/>
    <property type="project" value="UniProtKB-UniRule"/>
</dbReference>
<dbReference type="GO" id="GO:0006779">
    <property type="term" value="P:porphyrin-containing compound biosynthetic process"/>
    <property type="evidence" value="ECO:0007669"/>
    <property type="project" value="InterPro"/>
</dbReference>
<comment type="similarity">
    <text evidence="2">Belongs to the anaerobic coproporphyrinogen-III oxidase family. HemW subfamily.</text>
</comment>
<dbReference type="InterPro" id="IPR010723">
    <property type="entry name" value="HemN_C"/>
</dbReference>
<keyword evidence="4 10" id="KW-0349">Heme</keyword>
<keyword evidence="7 10" id="KW-0408">Iron</keyword>
<dbReference type="NCBIfam" id="TIGR00539">
    <property type="entry name" value="hemN_rel"/>
    <property type="match status" value="1"/>
</dbReference>
<proteinExistence type="inferred from homology"/>
<comment type="subcellular location">
    <subcellularLocation>
        <location evidence="10">Cytoplasm</location>
    </subcellularLocation>
</comment>
<organism evidence="12">
    <name type="scientific">Magnetospirillum gryphiswaldense</name>
    <dbReference type="NCBI Taxonomy" id="55518"/>
    <lineage>
        <taxon>Bacteria</taxon>
        <taxon>Pseudomonadati</taxon>
        <taxon>Pseudomonadota</taxon>
        <taxon>Alphaproteobacteria</taxon>
        <taxon>Rhodospirillales</taxon>
        <taxon>Rhodospirillaceae</taxon>
        <taxon>Magnetospirillum</taxon>
    </lineage>
</organism>
<dbReference type="InterPro" id="IPR007197">
    <property type="entry name" value="rSAM"/>
</dbReference>
<dbReference type="SFLD" id="SFLDS00029">
    <property type="entry name" value="Radical_SAM"/>
    <property type="match status" value="1"/>
</dbReference>
<dbReference type="SMART" id="SM00729">
    <property type="entry name" value="Elp3"/>
    <property type="match status" value="1"/>
</dbReference>
<dbReference type="SUPFAM" id="SSF102114">
    <property type="entry name" value="Radical SAM enzymes"/>
    <property type="match status" value="1"/>
</dbReference>
<dbReference type="InterPro" id="IPR004559">
    <property type="entry name" value="HemW-like"/>
</dbReference>
<comment type="function">
    <text evidence="10">Probably acts as a heme chaperone, transferring heme to an unknown acceptor. Binds one molecule of heme per monomer, possibly covalently. Binds 1 [4Fe-4S] cluster. The cluster is coordinated with 3 cysteines and an exchangeable S-adenosyl-L-methionine.</text>
</comment>
<evidence type="ECO:0000313" key="12">
    <source>
        <dbReference type="EMBL" id="CAM74230.1"/>
    </source>
</evidence>
<evidence type="ECO:0000256" key="7">
    <source>
        <dbReference type="ARBA" id="ARBA00023004"/>
    </source>
</evidence>
<feature type="domain" description="Radical SAM core" evidence="11">
    <location>
        <begin position="4"/>
        <end position="239"/>
    </location>
</feature>
<evidence type="ECO:0000256" key="10">
    <source>
        <dbReference type="RuleBase" id="RU364116"/>
    </source>
</evidence>